<proteinExistence type="predicted"/>
<dbReference type="Pfam" id="PF00293">
    <property type="entry name" value="NUDIX"/>
    <property type="match status" value="1"/>
</dbReference>
<dbReference type="Gene3D" id="3.90.79.10">
    <property type="entry name" value="Nucleoside Triphosphate Pyrophosphohydrolase"/>
    <property type="match status" value="1"/>
</dbReference>
<dbReference type="EC" id="3.6.-.-" evidence="2"/>
<dbReference type="PROSITE" id="PS51462">
    <property type="entry name" value="NUDIX"/>
    <property type="match status" value="1"/>
</dbReference>
<evidence type="ECO:0000313" key="3">
    <source>
        <dbReference type="Proteomes" id="UP001333996"/>
    </source>
</evidence>
<keyword evidence="3" id="KW-1185">Reference proteome</keyword>
<dbReference type="SUPFAM" id="SSF55811">
    <property type="entry name" value="Nudix"/>
    <property type="match status" value="1"/>
</dbReference>
<name>A0ABU7F9P5_9ACTN</name>
<dbReference type="RefSeq" id="WP_329504598.1">
    <property type="nucleotide sequence ID" value="NZ_BAAAYZ010000077.1"/>
</dbReference>
<dbReference type="EMBL" id="JAYWVC010000003">
    <property type="protein sequence ID" value="MED7820790.1"/>
    <property type="molecule type" value="Genomic_DNA"/>
</dbReference>
<dbReference type="Proteomes" id="UP001333996">
    <property type="component" value="Unassembled WGS sequence"/>
</dbReference>
<feature type="domain" description="Nudix hydrolase" evidence="1">
    <location>
        <begin position="109"/>
        <end position="237"/>
    </location>
</feature>
<dbReference type="CDD" id="cd03424">
    <property type="entry name" value="NUDIX_ADPRase_Nudt5_UGPPase_Nudt14"/>
    <property type="match status" value="1"/>
</dbReference>
<accession>A0ABU7F9P5</accession>
<keyword evidence="2" id="KW-0378">Hydrolase</keyword>
<organism evidence="2 3">
    <name type="scientific">Streptomyces chiangmaiensis</name>
    <dbReference type="NCBI Taxonomy" id="766497"/>
    <lineage>
        <taxon>Bacteria</taxon>
        <taxon>Bacillati</taxon>
        <taxon>Actinomycetota</taxon>
        <taxon>Actinomycetes</taxon>
        <taxon>Kitasatosporales</taxon>
        <taxon>Streptomycetaceae</taxon>
        <taxon>Streptomyces</taxon>
    </lineage>
</organism>
<dbReference type="InterPro" id="IPR015797">
    <property type="entry name" value="NUDIX_hydrolase-like_dom_sf"/>
</dbReference>
<sequence>MSAYRRARRAYEALRRVRPEWFRNESGGIEILSDPALVTSSLWRMRCHTAAREARGSRGRYWWARLRHTVRPEPVGVVSADRFLFHLRDPVRFPDGALGLYNRIVPPPGATPGVVVLPLVGPDRKILLLEHYRHATRDWHWEVVRGFGDPGASAEENVARELEEEVSAHPRQTLPLGELHPDTGLLAQHVQLFAARVESVGELERHEGIRRAIVVSCAEAEEMVRTGDITDAFTIAVLYRARLAGLFD</sequence>
<gene>
    <name evidence="2" type="ORF">VXC91_01985</name>
</gene>
<protein>
    <submittedName>
        <fullName evidence="2">NUDIX hydrolase</fullName>
        <ecNumber evidence="2">3.6.-.-</ecNumber>
    </submittedName>
</protein>
<dbReference type="GO" id="GO:0016787">
    <property type="term" value="F:hydrolase activity"/>
    <property type="evidence" value="ECO:0007669"/>
    <property type="project" value="UniProtKB-KW"/>
</dbReference>
<dbReference type="InterPro" id="IPR000086">
    <property type="entry name" value="NUDIX_hydrolase_dom"/>
</dbReference>
<evidence type="ECO:0000313" key="2">
    <source>
        <dbReference type="EMBL" id="MED7820790.1"/>
    </source>
</evidence>
<reference evidence="2" key="1">
    <citation type="submission" date="2024-01" db="EMBL/GenBank/DDBJ databases">
        <title>First draft genome sequence data of TA4-1, the type strain of Gram-positive actinobacterium Streptomyces chiangmaiensis.</title>
        <authorList>
            <person name="Yasawong M."/>
            <person name="Nantapong N."/>
        </authorList>
    </citation>
    <scope>NUCLEOTIDE SEQUENCE</scope>
    <source>
        <strain evidence="2">TA4-1</strain>
    </source>
</reference>
<comment type="caution">
    <text evidence="2">The sequence shown here is derived from an EMBL/GenBank/DDBJ whole genome shotgun (WGS) entry which is preliminary data.</text>
</comment>
<evidence type="ECO:0000259" key="1">
    <source>
        <dbReference type="PROSITE" id="PS51462"/>
    </source>
</evidence>